<dbReference type="EC" id="3.4.18.1" evidence="3"/>
<dbReference type="Gene3D" id="3.90.70.10">
    <property type="entry name" value="Cysteine proteinases"/>
    <property type="match status" value="1"/>
</dbReference>
<comment type="catalytic activity">
    <reaction evidence="1">
        <text>Release of C-terminal amino acid residues with broad specificity, but lacks action on C-terminal proline. Shows weak endopeptidase activity.</text>
        <dbReference type="EC" id="3.4.18.1"/>
    </reaction>
</comment>
<keyword evidence="6" id="KW-0378">Hydrolase</keyword>
<keyword evidence="10" id="KW-0325">Glycoprotein</keyword>
<evidence type="ECO:0000256" key="2">
    <source>
        <dbReference type="ARBA" id="ARBA00008455"/>
    </source>
</evidence>
<dbReference type="InterPro" id="IPR013128">
    <property type="entry name" value="Peptidase_C1A"/>
</dbReference>
<keyword evidence="5 11" id="KW-0732">Signal</keyword>
<dbReference type="Proteomes" id="UP000747110">
    <property type="component" value="Unassembled WGS sequence"/>
</dbReference>
<feature type="non-terminal residue" evidence="13">
    <location>
        <position position="354"/>
    </location>
</feature>
<dbReference type="InterPro" id="IPR000668">
    <property type="entry name" value="Peptidase_C1A_C"/>
</dbReference>
<protein>
    <recommendedName>
        <fullName evidence="3">cathepsin X</fullName>
        <ecNumber evidence="3">3.4.18.1</ecNumber>
    </recommendedName>
</protein>
<dbReference type="InterPro" id="IPR025661">
    <property type="entry name" value="Pept_asp_AS"/>
</dbReference>
<dbReference type="Pfam" id="PF00112">
    <property type="entry name" value="Peptidase_C1"/>
    <property type="match status" value="1"/>
</dbReference>
<dbReference type="GO" id="GO:0006508">
    <property type="term" value="P:proteolysis"/>
    <property type="evidence" value="ECO:0007669"/>
    <property type="project" value="UniProtKB-KW"/>
</dbReference>
<evidence type="ECO:0000256" key="3">
    <source>
        <dbReference type="ARBA" id="ARBA00012516"/>
    </source>
</evidence>
<keyword evidence="9" id="KW-1015">Disulfide bond</keyword>
<evidence type="ECO:0000256" key="4">
    <source>
        <dbReference type="ARBA" id="ARBA00022670"/>
    </source>
</evidence>
<feature type="domain" description="Peptidase C1A papain C-terminal" evidence="12">
    <location>
        <begin position="61"/>
        <end position="305"/>
    </location>
</feature>
<evidence type="ECO:0000256" key="6">
    <source>
        <dbReference type="ARBA" id="ARBA00022801"/>
    </source>
</evidence>
<dbReference type="InterPro" id="IPR033157">
    <property type="entry name" value="CTSZ"/>
</dbReference>
<name>A0A8J4FH61_9CHLO</name>
<accession>A0A8J4FH61</accession>
<feature type="chain" id="PRO_5035295844" description="cathepsin X" evidence="11">
    <location>
        <begin position="20"/>
        <end position="354"/>
    </location>
</feature>
<evidence type="ECO:0000256" key="8">
    <source>
        <dbReference type="ARBA" id="ARBA00023145"/>
    </source>
</evidence>
<dbReference type="AlphaFoldDB" id="A0A8J4FH61"/>
<dbReference type="InterPro" id="IPR038765">
    <property type="entry name" value="Papain-like_cys_pep_sf"/>
</dbReference>
<dbReference type="OrthoDB" id="190265at2759"/>
<dbReference type="PRINTS" id="PR00705">
    <property type="entry name" value="PAPAIN"/>
</dbReference>
<comment type="similarity">
    <text evidence="2">Belongs to the peptidase C1 family.</text>
</comment>
<proteinExistence type="inferred from homology"/>
<dbReference type="EMBL" id="BNCP01000002">
    <property type="protein sequence ID" value="GIL70709.1"/>
    <property type="molecule type" value="Genomic_DNA"/>
</dbReference>
<gene>
    <name evidence="13" type="ORF">Vretifemale_1425</name>
</gene>
<dbReference type="PANTHER" id="PTHR12411">
    <property type="entry name" value="CYSTEINE PROTEASE FAMILY C1-RELATED"/>
    <property type="match status" value="1"/>
</dbReference>
<feature type="signal peptide" evidence="11">
    <location>
        <begin position="1"/>
        <end position="19"/>
    </location>
</feature>
<evidence type="ECO:0000256" key="1">
    <source>
        <dbReference type="ARBA" id="ARBA00001594"/>
    </source>
</evidence>
<keyword evidence="14" id="KW-1185">Reference proteome</keyword>
<keyword evidence="7" id="KW-0788">Thiol protease</keyword>
<evidence type="ECO:0000256" key="5">
    <source>
        <dbReference type="ARBA" id="ARBA00022729"/>
    </source>
</evidence>
<evidence type="ECO:0000313" key="14">
    <source>
        <dbReference type="Proteomes" id="UP000747110"/>
    </source>
</evidence>
<comment type="caution">
    <text evidence="13">The sequence shown here is derived from an EMBL/GenBank/DDBJ whole genome shotgun (WGS) entry which is preliminary data.</text>
</comment>
<keyword evidence="8" id="KW-0865">Zymogen</keyword>
<dbReference type="SUPFAM" id="SSF54001">
    <property type="entry name" value="Cysteine proteinases"/>
    <property type="match status" value="1"/>
</dbReference>
<evidence type="ECO:0000256" key="9">
    <source>
        <dbReference type="ARBA" id="ARBA00023157"/>
    </source>
</evidence>
<evidence type="ECO:0000256" key="10">
    <source>
        <dbReference type="ARBA" id="ARBA00023180"/>
    </source>
</evidence>
<sequence>RYNVLLPVALLASAILAQAKVVSFISSGKPSRFVSGVSRRNDIADLIVTPRPHEILHSRDLPASWDWRNVSGRNSDVRNFLSIVRNQHIPQYCGSCWAHAASSALADRMNIKQRGAWPGTFLSVQNIIDCGNAGSCNGGDDRMVYVYASKHGIPPDTCNLYVAHNQQCHDKEQCYTCWPDEGCVPLYDYNRLTVSEYGRLKGINEMKAEIFQRGPISCGIDATDNMDGYTGGVYAEFKEKPAINHVVSVVGWGVDEDGVEYWIIRNSWGEPWGEAGFMKVVTSAYRQGNGDLYNLGIEAECSFGVPDRWVPARELGFGSDDDNLATVLRAKISNPKATGSRKILPGMTLGFEDK</sequence>
<dbReference type="FunFam" id="3.90.70.10:FF:000158">
    <property type="entry name" value="CathePsin Z"/>
    <property type="match status" value="1"/>
</dbReference>
<evidence type="ECO:0000256" key="11">
    <source>
        <dbReference type="SAM" id="SignalP"/>
    </source>
</evidence>
<organism evidence="13 14">
    <name type="scientific">Volvox reticuliferus</name>
    <dbReference type="NCBI Taxonomy" id="1737510"/>
    <lineage>
        <taxon>Eukaryota</taxon>
        <taxon>Viridiplantae</taxon>
        <taxon>Chlorophyta</taxon>
        <taxon>core chlorophytes</taxon>
        <taxon>Chlorophyceae</taxon>
        <taxon>CS clade</taxon>
        <taxon>Chlamydomonadales</taxon>
        <taxon>Volvocaceae</taxon>
        <taxon>Volvox</taxon>
    </lineage>
</organism>
<evidence type="ECO:0000256" key="7">
    <source>
        <dbReference type="ARBA" id="ARBA00022807"/>
    </source>
</evidence>
<dbReference type="GO" id="GO:0016807">
    <property type="term" value="F:cysteine-type carboxypeptidase activity"/>
    <property type="evidence" value="ECO:0007669"/>
    <property type="project" value="UniProtKB-EC"/>
</dbReference>
<evidence type="ECO:0000259" key="12">
    <source>
        <dbReference type="SMART" id="SM00645"/>
    </source>
</evidence>
<keyword evidence="4" id="KW-0645">Protease</keyword>
<dbReference type="SMART" id="SM00645">
    <property type="entry name" value="Pept_C1"/>
    <property type="match status" value="1"/>
</dbReference>
<evidence type="ECO:0000313" key="13">
    <source>
        <dbReference type="EMBL" id="GIL70709.1"/>
    </source>
</evidence>
<dbReference type="CDD" id="cd02698">
    <property type="entry name" value="Peptidase_C1A_CathepsinX"/>
    <property type="match status" value="1"/>
</dbReference>
<dbReference type="PROSITE" id="PS00640">
    <property type="entry name" value="THIOL_PROTEASE_ASN"/>
    <property type="match status" value="1"/>
</dbReference>
<reference evidence="13" key="1">
    <citation type="journal article" date="2021" name="Proc. Natl. Acad. Sci. U.S.A.">
        <title>Three genomes in the algal genus Volvox reveal the fate of a haploid sex-determining region after a transition to homothallism.</title>
        <authorList>
            <person name="Yamamoto K."/>
            <person name="Hamaji T."/>
            <person name="Kawai-Toyooka H."/>
            <person name="Matsuzaki R."/>
            <person name="Takahashi F."/>
            <person name="Nishimura Y."/>
            <person name="Kawachi M."/>
            <person name="Noguchi H."/>
            <person name="Minakuchi Y."/>
            <person name="Umen J.G."/>
            <person name="Toyoda A."/>
            <person name="Nozaki H."/>
        </authorList>
    </citation>
    <scope>NUCLEOTIDE SEQUENCE</scope>
    <source>
        <strain evidence="13">NIES-3786</strain>
    </source>
</reference>